<feature type="binding site" evidence="1">
    <location>
        <position position="62"/>
    </location>
    <ligand>
        <name>Zn(2+)</name>
        <dbReference type="ChEBI" id="CHEBI:29105"/>
    </ligand>
</feature>
<evidence type="ECO:0000256" key="1">
    <source>
        <dbReference type="PROSITE-ProRule" id="PRU01263"/>
    </source>
</evidence>
<dbReference type="PANTHER" id="PTHR39942:SF1">
    <property type="entry name" value="BCDNA.LD26519-RELATED"/>
    <property type="match status" value="1"/>
</dbReference>
<dbReference type="SUPFAM" id="SSF57716">
    <property type="entry name" value="Glucocorticoid receptor-like (DNA-binding domain)"/>
    <property type="match status" value="1"/>
</dbReference>
<evidence type="ECO:0000313" key="3">
    <source>
        <dbReference type="EMBL" id="KAJ8917480.1"/>
    </source>
</evidence>
<proteinExistence type="predicted"/>
<dbReference type="GO" id="GO:0008270">
    <property type="term" value="F:zinc ion binding"/>
    <property type="evidence" value="ECO:0007669"/>
    <property type="project" value="UniProtKB-UniRule"/>
</dbReference>
<keyword evidence="1" id="KW-0862">Zinc</keyword>
<evidence type="ECO:0000313" key="4">
    <source>
        <dbReference type="Proteomes" id="UP001159042"/>
    </source>
</evidence>
<name>A0AAV8VU95_9CUCU</name>
<dbReference type="Pfam" id="PF07776">
    <property type="entry name" value="zf-AD"/>
    <property type="match status" value="1"/>
</dbReference>
<dbReference type="PROSITE" id="PS51915">
    <property type="entry name" value="ZAD"/>
    <property type="match status" value="1"/>
</dbReference>
<sequence length="118" mass="13491">MGSTAKATVTGFICRLCSEQKKVVTHLYTNRAKKLRLMEKIKLLPISVDKYDNLPKSICDQCVSRLEAQYDLLQKIRRSNTIHHSHRQYHSNGRCPIECPLHGLDDPPLSEVDAEESE</sequence>
<accession>A0AAV8VU95</accession>
<dbReference type="AlphaFoldDB" id="A0AAV8VU95"/>
<feature type="binding site" evidence="1">
    <location>
        <position position="17"/>
    </location>
    <ligand>
        <name>Zn(2+)</name>
        <dbReference type="ChEBI" id="CHEBI:29105"/>
    </ligand>
</feature>
<keyword evidence="1" id="KW-0479">Metal-binding</keyword>
<dbReference type="PANTHER" id="PTHR39942">
    <property type="entry name" value="BCDNA.LD26519-RELATED"/>
    <property type="match status" value="1"/>
</dbReference>
<dbReference type="GO" id="GO:0005634">
    <property type="term" value="C:nucleus"/>
    <property type="evidence" value="ECO:0007669"/>
    <property type="project" value="InterPro"/>
</dbReference>
<dbReference type="Proteomes" id="UP001159042">
    <property type="component" value="Unassembled WGS sequence"/>
</dbReference>
<feature type="binding site" evidence="1">
    <location>
        <position position="59"/>
    </location>
    <ligand>
        <name>Zn(2+)</name>
        <dbReference type="ChEBI" id="CHEBI:29105"/>
    </ligand>
</feature>
<keyword evidence="1" id="KW-0863">Zinc-finger</keyword>
<feature type="domain" description="ZAD" evidence="2">
    <location>
        <begin position="12"/>
        <end position="86"/>
    </location>
</feature>
<organism evidence="3 4">
    <name type="scientific">Exocentrus adspersus</name>
    <dbReference type="NCBI Taxonomy" id="1586481"/>
    <lineage>
        <taxon>Eukaryota</taxon>
        <taxon>Metazoa</taxon>
        <taxon>Ecdysozoa</taxon>
        <taxon>Arthropoda</taxon>
        <taxon>Hexapoda</taxon>
        <taxon>Insecta</taxon>
        <taxon>Pterygota</taxon>
        <taxon>Neoptera</taxon>
        <taxon>Endopterygota</taxon>
        <taxon>Coleoptera</taxon>
        <taxon>Polyphaga</taxon>
        <taxon>Cucujiformia</taxon>
        <taxon>Chrysomeloidea</taxon>
        <taxon>Cerambycidae</taxon>
        <taxon>Lamiinae</taxon>
        <taxon>Acanthocinini</taxon>
        <taxon>Exocentrus</taxon>
    </lineage>
</organism>
<gene>
    <name evidence="3" type="ORF">NQ315_005527</name>
</gene>
<protein>
    <recommendedName>
        <fullName evidence="2">ZAD domain-containing protein</fullName>
    </recommendedName>
</protein>
<reference evidence="3 4" key="1">
    <citation type="journal article" date="2023" name="Insect Mol. Biol.">
        <title>Genome sequencing provides insights into the evolution of gene families encoding plant cell wall-degrading enzymes in longhorned beetles.</title>
        <authorList>
            <person name="Shin N.R."/>
            <person name="Okamura Y."/>
            <person name="Kirsch R."/>
            <person name="Pauchet Y."/>
        </authorList>
    </citation>
    <scope>NUCLEOTIDE SEQUENCE [LARGE SCALE GENOMIC DNA]</scope>
    <source>
        <strain evidence="3">EAD_L_NR</strain>
    </source>
</reference>
<feature type="binding site" evidence="1">
    <location>
        <position position="14"/>
    </location>
    <ligand>
        <name>Zn(2+)</name>
        <dbReference type="ChEBI" id="CHEBI:29105"/>
    </ligand>
</feature>
<keyword evidence="4" id="KW-1185">Reference proteome</keyword>
<dbReference type="EMBL" id="JANEYG010000033">
    <property type="protein sequence ID" value="KAJ8917480.1"/>
    <property type="molecule type" value="Genomic_DNA"/>
</dbReference>
<comment type="caution">
    <text evidence="3">The sequence shown here is derived from an EMBL/GenBank/DDBJ whole genome shotgun (WGS) entry which is preliminary data.</text>
</comment>
<dbReference type="InterPro" id="IPR012934">
    <property type="entry name" value="Znf_AD"/>
</dbReference>
<dbReference type="SMART" id="SM00868">
    <property type="entry name" value="zf-AD"/>
    <property type="match status" value="1"/>
</dbReference>
<dbReference type="Gene3D" id="3.40.1800.20">
    <property type="match status" value="1"/>
</dbReference>
<evidence type="ECO:0000259" key="2">
    <source>
        <dbReference type="PROSITE" id="PS51915"/>
    </source>
</evidence>